<keyword evidence="4 9" id="KW-0812">Transmembrane</keyword>
<dbReference type="RefSeq" id="WP_044568269.1">
    <property type="nucleotide sequence ID" value="NZ_BAABDR010000025.1"/>
</dbReference>
<dbReference type="AlphaFoldDB" id="A0A060ZFK9"/>
<dbReference type="GO" id="GO:0005886">
    <property type="term" value="C:plasma membrane"/>
    <property type="evidence" value="ECO:0007669"/>
    <property type="project" value="UniProtKB-SubCell"/>
</dbReference>
<evidence type="ECO:0000313" key="11">
    <source>
        <dbReference type="EMBL" id="MBP2062784.1"/>
    </source>
</evidence>
<name>A0A060ZFK9_9ACTN</name>
<protein>
    <submittedName>
        <fullName evidence="10">Gluconate transporter</fullName>
    </submittedName>
    <submittedName>
        <fullName evidence="11">GntP family gluconate:H+ symporter</fullName>
    </submittedName>
</protein>
<evidence type="ECO:0000313" key="12">
    <source>
        <dbReference type="Proteomes" id="UP000756710"/>
    </source>
</evidence>
<feature type="transmembrane region" description="Helical" evidence="9">
    <location>
        <begin position="30"/>
        <end position="47"/>
    </location>
</feature>
<evidence type="ECO:0000313" key="10">
    <source>
        <dbReference type="EMBL" id="CDR04716.1"/>
    </source>
</evidence>
<sequence>MTAHTWWLLLILTVAIAALIYLINSRLRVHPFVALILVSVGTGIAAGEPAAKLAGSIEEGAGGTLGDVGVTLALGAMLGRLLSDSGATDAIARALVARAEPRRLPWLVGAAAFVIGVPMFFEVGLIVLLPLIFSVARRMEEHGGTKGSPYVLLGVPAIASLSTLHGMLPPHPGPLTAMTGLHADLGLTLGVGIVCAVPTVILAGPVYARWIAPRLPDVAPDAELVAQFTGAERRPAPAAATAGAGASGVSGASGASGASGVSDASGTSGARASAEVPRRTGVPTGLAVAAVLVPVVLMLLRTLAETVLDESSGLGAALVFAGEPLVAMLAGFVFALGVTMVGSARTGGSGRSAEETRASLTDSLKSIAAILLIIGGGGAFKQVLQDSGIGDAIASAAEGAHINVILLGWLIALLLSLTTGSATVGIVSATGIVAPLIGDGGGLEASLLVVAIGAGSLGLNYVNHAGFWLVKESFGMDLTQATKTQTAVQTLVSVLGLAMALLLSVFA</sequence>
<keyword evidence="3" id="KW-1003">Cell membrane</keyword>
<reference evidence="10" key="1">
    <citation type="submission" date="2014-05" db="EMBL/GenBank/DDBJ databases">
        <authorList>
            <person name="Horn Fabian"/>
        </authorList>
    </citation>
    <scope>NUCLEOTIDE SEQUENCE</scope>
</reference>
<feature type="transmembrane region" description="Helical" evidence="9">
    <location>
        <begin position="6"/>
        <end position="23"/>
    </location>
</feature>
<evidence type="ECO:0000256" key="9">
    <source>
        <dbReference type="SAM" id="Phobius"/>
    </source>
</evidence>
<dbReference type="Pfam" id="PF02447">
    <property type="entry name" value="GntP_permease"/>
    <property type="match status" value="2"/>
</dbReference>
<keyword evidence="2" id="KW-0813">Transport</keyword>
<dbReference type="EMBL" id="LK022848">
    <property type="protein sequence ID" value="CDR04716.1"/>
    <property type="molecule type" value="Genomic_DNA"/>
</dbReference>
<feature type="compositionally biased region" description="Low complexity" evidence="8">
    <location>
        <begin position="254"/>
        <end position="270"/>
    </location>
</feature>
<organism evidence="10">
    <name type="scientific">Streptomyces iranensis</name>
    <dbReference type="NCBI Taxonomy" id="576784"/>
    <lineage>
        <taxon>Bacteria</taxon>
        <taxon>Bacillati</taxon>
        <taxon>Actinomycetota</taxon>
        <taxon>Actinomycetes</taxon>
        <taxon>Kitasatosporales</taxon>
        <taxon>Streptomycetaceae</taxon>
        <taxon>Streptomyces</taxon>
        <taxon>Streptomyces violaceusniger group</taxon>
    </lineage>
</organism>
<feature type="transmembrane region" description="Helical" evidence="9">
    <location>
        <begin position="286"/>
        <end position="304"/>
    </location>
</feature>
<evidence type="ECO:0000256" key="5">
    <source>
        <dbReference type="ARBA" id="ARBA00022989"/>
    </source>
</evidence>
<comment type="subcellular location">
    <subcellularLocation>
        <location evidence="1">Cell membrane</location>
        <topology evidence="1">Multi-pass membrane protein</topology>
    </subcellularLocation>
</comment>
<dbReference type="Proteomes" id="UP000756710">
    <property type="component" value="Unassembled WGS sequence"/>
</dbReference>
<feature type="transmembrane region" description="Helical" evidence="9">
    <location>
        <begin position="445"/>
        <end position="467"/>
    </location>
</feature>
<proteinExistence type="inferred from homology"/>
<evidence type="ECO:0000256" key="2">
    <source>
        <dbReference type="ARBA" id="ARBA00022448"/>
    </source>
</evidence>
<feature type="transmembrane region" description="Helical" evidence="9">
    <location>
        <begin position="106"/>
        <end position="129"/>
    </location>
</feature>
<feature type="transmembrane region" description="Helical" evidence="9">
    <location>
        <begin position="364"/>
        <end position="384"/>
    </location>
</feature>
<accession>A0A060ZFK9</accession>
<feature type="transmembrane region" description="Helical" evidence="9">
    <location>
        <begin position="487"/>
        <end position="506"/>
    </location>
</feature>
<comment type="similarity">
    <text evidence="7">Belongs to the GntP permease family.</text>
</comment>
<evidence type="ECO:0000256" key="6">
    <source>
        <dbReference type="ARBA" id="ARBA00023136"/>
    </source>
</evidence>
<gene>
    <name evidence="11" type="ORF">J2Z30_003803</name>
    <name evidence="10" type="ORF">SIRAN1797</name>
</gene>
<evidence type="ECO:0000256" key="4">
    <source>
        <dbReference type="ARBA" id="ARBA00022692"/>
    </source>
</evidence>
<feature type="transmembrane region" description="Helical" evidence="9">
    <location>
        <begin position="324"/>
        <end position="344"/>
    </location>
</feature>
<keyword evidence="5 9" id="KW-1133">Transmembrane helix</keyword>
<keyword evidence="6 9" id="KW-0472">Membrane</keyword>
<feature type="region of interest" description="Disordered" evidence="8">
    <location>
        <begin position="254"/>
        <end position="276"/>
    </location>
</feature>
<feature type="transmembrane region" description="Helical" evidence="9">
    <location>
        <begin position="404"/>
        <end position="433"/>
    </location>
</feature>
<dbReference type="PANTHER" id="PTHR30354">
    <property type="entry name" value="GNT FAMILY GLUCONATE TRANSPORTER"/>
    <property type="match status" value="1"/>
</dbReference>
<dbReference type="GO" id="GO:0015128">
    <property type="term" value="F:gluconate transmembrane transporter activity"/>
    <property type="evidence" value="ECO:0007669"/>
    <property type="project" value="InterPro"/>
</dbReference>
<dbReference type="InterPro" id="IPR003474">
    <property type="entry name" value="Glcn_transporter"/>
</dbReference>
<dbReference type="EMBL" id="JAGGLR010000009">
    <property type="protein sequence ID" value="MBP2062784.1"/>
    <property type="molecule type" value="Genomic_DNA"/>
</dbReference>
<dbReference type="PANTHER" id="PTHR30354:SF22">
    <property type="entry name" value="HIGH-AFFINITY GLUCONATE TRANSPORTER"/>
    <property type="match status" value="1"/>
</dbReference>
<feature type="transmembrane region" description="Helical" evidence="9">
    <location>
        <begin position="150"/>
        <end position="168"/>
    </location>
</feature>
<reference evidence="11 12" key="2">
    <citation type="submission" date="2021-03" db="EMBL/GenBank/DDBJ databases">
        <title>Genomic Encyclopedia of Type Strains, Phase IV (KMG-IV): sequencing the most valuable type-strain genomes for metagenomic binning, comparative biology and taxonomic classification.</title>
        <authorList>
            <person name="Goeker M."/>
        </authorList>
    </citation>
    <scope>NUCLEOTIDE SEQUENCE [LARGE SCALE GENOMIC DNA]</scope>
    <source>
        <strain evidence="11 12">DSM 41954</strain>
    </source>
</reference>
<evidence type="ECO:0000256" key="1">
    <source>
        <dbReference type="ARBA" id="ARBA00004651"/>
    </source>
</evidence>
<evidence type="ECO:0000256" key="8">
    <source>
        <dbReference type="SAM" id="MobiDB-lite"/>
    </source>
</evidence>
<evidence type="ECO:0000256" key="3">
    <source>
        <dbReference type="ARBA" id="ARBA00022475"/>
    </source>
</evidence>
<dbReference type="HOGENOM" id="CLU_027949_0_0_11"/>
<evidence type="ECO:0000256" key="7">
    <source>
        <dbReference type="ARBA" id="ARBA00049663"/>
    </source>
</evidence>
<keyword evidence="12" id="KW-1185">Reference proteome</keyword>
<feature type="transmembrane region" description="Helical" evidence="9">
    <location>
        <begin position="188"/>
        <end position="208"/>
    </location>
</feature>